<dbReference type="OrthoDB" id="1162319at2759"/>
<evidence type="ECO:0000256" key="3">
    <source>
        <dbReference type="ARBA" id="ARBA00023180"/>
    </source>
</evidence>
<keyword evidence="3" id="KW-0325">Glycoprotein</keyword>
<evidence type="ECO:0000313" key="5">
    <source>
        <dbReference type="EMBL" id="PQQ03520.1"/>
    </source>
</evidence>
<sequence length="178" mass="19693">MEGLLQALQADTISALESIMGSDTLVSSGQSFELGLFSAGNSEAWYLGIWYKNFPTIVVWVANRENPVADSHGSLKLSKNGSLVLLDQMNNTIWSSTSSQVAEDPVAQLLENGNLVVREKDTTDSEGYIWESFNLPSDTLLPEMKVGWDFRKGLNRYLTSWKNASDPSLGEYTYGIEN</sequence>
<name>A0A314YCE3_PRUYE</name>
<dbReference type="Proteomes" id="UP000250321">
    <property type="component" value="Unassembled WGS sequence"/>
</dbReference>
<accession>A0A314YCE3</accession>
<dbReference type="PANTHER" id="PTHR32444:SF183">
    <property type="entry name" value="APPLE DOMAIN-CONTAINING PROTEIN"/>
    <property type="match status" value="1"/>
</dbReference>
<evidence type="ECO:0000313" key="6">
    <source>
        <dbReference type="Proteomes" id="UP000250321"/>
    </source>
</evidence>
<evidence type="ECO:0000256" key="2">
    <source>
        <dbReference type="ARBA" id="ARBA00023157"/>
    </source>
</evidence>
<keyword evidence="2" id="KW-1015">Disulfide bond</keyword>
<dbReference type="Gene3D" id="2.90.10.10">
    <property type="entry name" value="Bulb-type lectin domain"/>
    <property type="match status" value="1"/>
</dbReference>
<dbReference type="PANTHER" id="PTHR32444">
    <property type="entry name" value="BULB-TYPE LECTIN DOMAIN-CONTAINING PROTEIN"/>
    <property type="match status" value="1"/>
</dbReference>
<reference evidence="5 6" key="1">
    <citation type="submission" date="2018-02" db="EMBL/GenBank/DDBJ databases">
        <title>Draft genome of wild Prunus yedoensis var. nudiflora.</title>
        <authorList>
            <person name="Baek S."/>
            <person name="Kim J.-H."/>
            <person name="Choi K."/>
            <person name="Kim G.-B."/>
            <person name="Cho A."/>
            <person name="Jang H."/>
            <person name="Shin C.-H."/>
            <person name="Yu H.-J."/>
            <person name="Mun J.-H."/>
        </authorList>
    </citation>
    <scope>NUCLEOTIDE SEQUENCE [LARGE SCALE GENOMIC DNA]</scope>
    <source>
        <strain evidence="6">cv. Jeju island</strain>
        <tissue evidence="5">Leaf</tissue>
    </source>
</reference>
<proteinExistence type="predicted"/>
<dbReference type="FunFam" id="2.90.10.10:FF:000004">
    <property type="entry name" value="G-type lectin S-receptor-like serine/threonine-protein kinase"/>
    <property type="match status" value="1"/>
</dbReference>
<dbReference type="PROSITE" id="PS50927">
    <property type="entry name" value="BULB_LECTIN"/>
    <property type="match status" value="1"/>
</dbReference>
<dbReference type="SMART" id="SM00108">
    <property type="entry name" value="B_lectin"/>
    <property type="match status" value="1"/>
</dbReference>
<gene>
    <name evidence="5" type="ORF">Pyn_15547</name>
</gene>
<dbReference type="InterPro" id="IPR001480">
    <property type="entry name" value="Bulb-type_lectin_dom"/>
</dbReference>
<dbReference type="EMBL" id="PJQY01001331">
    <property type="protein sequence ID" value="PQQ03520.1"/>
    <property type="molecule type" value="Genomic_DNA"/>
</dbReference>
<dbReference type="SUPFAM" id="SSF51110">
    <property type="entry name" value="alpha-D-mannose-specific plant lectins"/>
    <property type="match status" value="1"/>
</dbReference>
<evidence type="ECO:0000259" key="4">
    <source>
        <dbReference type="PROSITE" id="PS50927"/>
    </source>
</evidence>
<keyword evidence="6" id="KW-1185">Reference proteome</keyword>
<comment type="caution">
    <text evidence="5">The sequence shown here is derived from an EMBL/GenBank/DDBJ whole genome shotgun (WGS) entry which is preliminary data.</text>
</comment>
<dbReference type="InterPro" id="IPR036426">
    <property type="entry name" value="Bulb-type_lectin_dom_sf"/>
</dbReference>
<dbReference type="AlphaFoldDB" id="A0A314YCE3"/>
<organism evidence="5 6">
    <name type="scientific">Prunus yedoensis var. nudiflora</name>
    <dbReference type="NCBI Taxonomy" id="2094558"/>
    <lineage>
        <taxon>Eukaryota</taxon>
        <taxon>Viridiplantae</taxon>
        <taxon>Streptophyta</taxon>
        <taxon>Embryophyta</taxon>
        <taxon>Tracheophyta</taxon>
        <taxon>Spermatophyta</taxon>
        <taxon>Magnoliopsida</taxon>
        <taxon>eudicotyledons</taxon>
        <taxon>Gunneridae</taxon>
        <taxon>Pentapetalae</taxon>
        <taxon>rosids</taxon>
        <taxon>fabids</taxon>
        <taxon>Rosales</taxon>
        <taxon>Rosaceae</taxon>
        <taxon>Amygdaloideae</taxon>
        <taxon>Amygdaleae</taxon>
        <taxon>Prunus</taxon>
    </lineage>
</organism>
<protein>
    <recommendedName>
        <fullName evidence="4">Bulb-type lectin domain-containing protein</fullName>
    </recommendedName>
</protein>
<keyword evidence="1" id="KW-0732">Signal</keyword>
<feature type="domain" description="Bulb-type lectin" evidence="4">
    <location>
        <begin position="10"/>
        <end position="130"/>
    </location>
</feature>
<dbReference type="CDD" id="cd00028">
    <property type="entry name" value="B_lectin"/>
    <property type="match status" value="1"/>
</dbReference>
<dbReference type="Pfam" id="PF01453">
    <property type="entry name" value="B_lectin"/>
    <property type="match status" value="1"/>
</dbReference>
<dbReference type="STRING" id="2094558.A0A314YCE3"/>
<evidence type="ECO:0000256" key="1">
    <source>
        <dbReference type="ARBA" id="ARBA00022729"/>
    </source>
</evidence>